<dbReference type="SUPFAM" id="SSF53335">
    <property type="entry name" value="S-adenosyl-L-methionine-dependent methyltransferases"/>
    <property type="match status" value="1"/>
</dbReference>
<reference evidence="1" key="1">
    <citation type="submission" date="2021-01" db="EMBL/GenBank/DDBJ databases">
        <title>Whole genome shotgun sequence of Cellulomonas chitinilytica NBRC 110799.</title>
        <authorList>
            <person name="Komaki H."/>
            <person name="Tamura T."/>
        </authorList>
    </citation>
    <scope>NUCLEOTIDE SEQUENCE</scope>
    <source>
        <strain evidence="1">NBRC 110799</strain>
    </source>
</reference>
<protein>
    <recommendedName>
        <fullName evidence="3">Methyltransferase domain-containing protein</fullName>
    </recommendedName>
</protein>
<keyword evidence="2" id="KW-1185">Reference proteome</keyword>
<name>A0A919P6I6_9CELL</name>
<proteinExistence type="predicted"/>
<evidence type="ECO:0000313" key="2">
    <source>
        <dbReference type="Proteomes" id="UP000632740"/>
    </source>
</evidence>
<organism evidence="1 2">
    <name type="scientific">Cellulomonas chitinilytica</name>
    <dbReference type="NCBI Taxonomy" id="398759"/>
    <lineage>
        <taxon>Bacteria</taxon>
        <taxon>Bacillati</taxon>
        <taxon>Actinomycetota</taxon>
        <taxon>Actinomycetes</taxon>
        <taxon>Micrococcales</taxon>
        <taxon>Cellulomonadaceae</taxon>
        <taxon>Cellulomonas</taxon>
    </lineage>
</organism>
<accession>A0A919P6I6</accession>
<evidence type="ECO:0008006" key="3">
    <source>
        <dbReference type="Google" id="ProtNLM"/>
    </source>
</evidence>
<dbReference type="PANTHER" id="PTHR43861">
    <property type="entry name" value="TRANS-ACONITATE 2-METHYLTRANSFERASE-RELATED"/>
    <property type="match status" value="1"/>
</dbReference>
<sequence>MSRYSSVVDPSQPNSSQSLALELAGRGKDVLDVGCATGDLARALASRGCRVSGVEQDRAAADAARPDLVKLLVGDVATADLSAEFGEKSFDVLVFGDVLEHLADPETVLRSSLPVLRDEGDVILSIPNVAHGAVRLALLQGRWRTTETGLLDATHLRFFTLESIVDLLERAGLAVVELWATVIDPLESEVDIDASDLPPGVVDWVRGRESSSVYQYVVRARRGEPGAALPPLQLAVEPPAPSEPEPSLAERRQAAWDTERAELVAQVRALEHTLMVLRDEVIGAKAQAGTAQARAHLADVGRKEADERLDALLGSRSYRLGNAVMRPVSRVVRRSDS</sequence>
<dbReference type="AlphaFoldDB" id="A0A919P6I6"/>
<dbReference type="Proteomes" id="UP000632740">
    <property type="component" value="Unassembled WGS sequence"/>
</dbReference>
<dbReference type="EMBL" id="BONK01000014">
    <property type="protein sequence ID" value="GIG22873.1"/>
    <property type="molecule type" value="Genomic_DNA"/>
</dbReference>
<dbReference type="Pfam" id="PF13489">
    <property type="entry name" value="Methyltransf_23"/>
    <property type="match status" value="1"/>
</dbReference>
<dbReference type="Gene3D" id="3.40.50.150">
    <property type="entry name" value="Vaccinia Virus protein VP39"/>
    <property type="match status" value="1"/>
</dbReference>
<dbReference type="CDD" id="cd02440">
    <property type="entry name" value="AdoMet_MTases"/>
    <property type="match status" value="1"/>
</dbReference>
<gene>
    <name evidence="1" type="ORF">Cch01nite_35970</name>
</gene>
<comment type="caution">
    <text evidence="1">The sequence shown here is derived from an EMBL/GenBank/DDBJ whole genome shotgun (WGS) entry which is preliminary data.</text>
</comment>
<evidence type="ECO:0000313" key="1">
    <source>
        <dbReference type="EMBL" id="GIG22873.1"/>
    </source>
</evidence>
<dbReference type="RefSeq" id="WP_203757894.1">
    <property type="nucleotide sequence ID" value="NZ_BONK01000014.1"/>
</dbReference>
<dbReference type="InterPro" id="IPR029063">
    <property type="entry name" value="SAM-dependent_MTases_sf"/>
</dbReference>